<feature type="transmembrane region" description="Helical" evidence="6">
    <location>
        <begin position="31"/>
        <end position="57"/>
    </location>
</feature>
<evidence type="ECO:0000256" key="3">
    <source>
        <dbReference type="ARBA" id="ARBA00022989"/>
    </source>
</evidence>
<accession>A0A9D7SVS7</accession>
<comment type="caution">
    <text evidence="8">The sequence shown here is derived from an EMBL/GenBank/DDBJ whole genome shotgun (WGS) entry which is preliminary data.</text>
</comment>
<evidence type="ECO:0000256" key="2">
    <source>
        <dbReference type="ARBA" id="ARBA00022692"/>
    </source>
</evidence>
<keyword evidence="3 6" id="KW-1133">Transmembrane helix</keyword>
<dbReference type="InterPro" id="IPR007829">
    <property type="entry name" value="TM2"/>
</dbReference>
<comment type="subcellular location">
    <subcellularLocation>
        <location evidence="1">Membrane</location>
        <topology evidence="1">Multi-pass membrane protein</topology>
    </subcellularLocation>
</comment>
<sequence length="138" mass="15716">MKNKTTAGLFALFLGWAGIHRFYLGQTGLGILYFCLIFLSFGMIPFILGLIDGIVLLNMDENEFNRKYNSKMIRDQGYDRGAQNFGRTMPQRGQAPPLPRSNQNTGRELPNPYKVNGIKKYKEFDLDGAIDDFKRGLK</sequence>
<proteinExistence type="predicted"/>
<dbReference type="Proteomes" id="UP000808337">
    <property type="component" value="Unassembled WGS sequence"/>
</dbReference>
<feature type="region of interest" description="Disordered" evidence="5">
    <location>
        <begin position="83"/>
        <end position="113"/>
    </location>
</feature>
<dbReference type="EMBL" id="JADKGY010000008">
    <property type="protein sequence ID" value="MBK9982883.1"/>
    <property type="molecule type" value="Genomic_DNA"/>
</dbReference>
<evidence type="ECO:0000256" key="6">
    <source>
        <dbReference type="SAM" id="Phobius"/>
    </source>
</evidence>
<evidence type="ECO:0000256" key="1">
    <source>
        <dbReference type="ARBA" id="ARBA00004141"/>
    </source>
</evidence>
<reference evidence="8 9" key="1">
    <citation type="submission" date="2020-10" db="EMBL/GenBank/DDBJ databases">
        <title>Connecting structure to function with the recovery of over 1000 high-quality activated sludge metagenome-assembled genomes encoding full-length rRNA genes using long-read sequencing.</title>
        <authorList>
            <person name="Singleton C.M."/>
            <person name="Petriglieri F."/>
            <person name="Kristensen J.M."/>
            <person name="Kirkegaard R.H."/>
            <person name="Michaelsen T.Y."/>
            <person name="Andersen M.H."/>
            <person name="Karst S.M."/>
            <person name="Dueholm M.S."/>
            <person name="Nielsen P.H."/>
            <person name="Albertsen M."/>
        </authorList>
    </citation>
    <scope>NUCLEOTIDE SEQUENCE [LARGE SCALE GENOMIC DNA]</scope>
    <source>
        <strain evidence="8">Ribe_18-Q3-R11-54_MAXAC.273</strain>
    </source>
</reference>
<gene>
    <name evidence="8" type="ORF">IPP15_10770</name>
</gene>
<evidence type="ECO:0000256" key="5">
    <source>
        <dbReference type="SAM" id="MobiDB-lite"/>
    </source>
</evidence>
<dbReference type="Pfam" id="PF05154">
    <property type="entry name" value="TM2"/>
    <property type="match status" value="1"/>
</dbReference>
<dbReference type="GO" id="GO:0016020">
    <property type="term" value="C:membrane"/>
    <property type="evidence" value="ECO:0007669"/>
    <property type="project" value="UniProtKB-SubCell"/>
</dbReference>
<name>A0A9D7SVS7_9BACT</name>
<evidence type="ECO:0000259" key="7">
    <source>
        <dbReference type="Pfam" id="PF05154"/>
    </source>
</evidence>
<evidence type="ECO:0000313" key="9">
    <source>
        <dbReference type="Proteomes" id="UP000808337"/>
    </source>
</evidence>
<evidence type="ECO:0000313" key="8">
    <source>
        <dbReference type="EMBL" id="MBK9982883.1"/>
    </source>
</evidence>
<dbReference type="AlphaFoldDB" id="A0A9D7SVS7"/>
<evidence type="ECO:0000256" key="4">
    <source>
        <dbReference type="ARBA" id="ARBA00023136"/>
    </source>
</evidence>
<keyword evidence="4 6" id="KW-0472">Membrane</keyword>
<protein>
    <submittedName>
        <fullName evidence="8">TM2 domain-containing protein</fullName>
    </submittedName>
</protein>
<feature type="domain" description="TM2" evidence="7">
    <location>
        <begin position="2"/>
        <end position="54"/>
    </location>
</feature>
<organism evidence="8 9">
    <name type="scientific">Candidatus Opimibacter skivensis</name>
    <dbReference type="NCBI Taxonomy" id="2982028"/>
    <lineage>
        <taxon>Bacteria</taxon>
        <taxon>Pseudomonadati</taxon>
        <taxon>Bacteroidota</taxon>
        <taxon>Saprospiria</taxon>
        <taxon>Saprospirales</taxon>
        <taxon>Saprospiraceae</taxon>
        <taxon>Candidatus Opimibacter</taxon>
    </lineage>
</organism>
<keyword evidence="2 6" id="KW-0812">Transmembrane</keyword>